<feature type="domain" description="Protein kinase" evidence="4">
    <location>
        <begin position="1"/>
        <end position="262"/>
    </location>
</feature>
<protein>
    <recommendedName>
        <fullName evidence="4">Protein kinase domain-containing protein</fullName>
    </recommendedName>
</protein>
<keyword evidence="2" id="KW-0067">ATP-binding</keyword>
<feature type="region of interest" description="Disordered" evidence="3">
    <location>
        <begin position="792"/>
        <end position="811"/>
    </location>
</feature>
<feature type="compositionally biased region" description="Basic and acidic residues" evidence="3">
    <location>
        <begin position="940"/>
        <end position="952"/>
    </location>
</feature>
<dbReference type="SUPFAM" id="SSF56112">
    <property type="entry name" value="Protein kinase-like (PK-like)"/>
    <property type="match status" value="1"/>
</dbReference>
<dbReference type="GO" id="GO:0005524">
    <property type="term" value="F:ATP binding"/>
    <property type="evidence" value="ECO:0007669"/>
    <property type="project" value="UniProtKB-KW"/>
</dbReference>
<dbReference type="OrthoDB" id="206433at2759"/>
<dbReference type="RefSeq" id="XP_009036041.1">
    <property type="nucleotide sequence ID" value="XM_009037793.1"/>
</dbReference>
<proteinExistence type="predicted"/>
<dbReference type="SUPFAM" id="SSF53448">
    <property type="entry name" value="Nucleotide-diphospho-sugar transferases"/>
    <property type="match status" value="1"/>
</dbReference>
<evidence type="ECO:0000313" key="6">
    <source>
        <dbReference type="Proteomes" id="UP000002729"/>
    </source>
</evidence>
<evidence type="ECO:0000259" key="4">
    <source>
        <dbReference type="PROSITE" id="PS50011"/>
    </source>
</evidence>
<accession>F0Y6V0</accession>
<dbReference type="KEGG" id="aaf:AURANDRAFT_63410"/>
<sequence length="1088" mass="116962">MFAKVRVVTRRRDGAAFAAKVFKKRAELSDGNELSRAPRADALLREIDVLRRVAAPGSACVRLAGVVETPGELLLLTELCGGGDLMHHVEGQRKFTAGDAAAYFSDACAAIARCHAVSVAHRDVKPENMLVAFDGRRRARVRLSDFGSACVFAPGDRYAADAGSPFWSSPEAWALDYDHRGDVYSVGVVLLVLVDGMLGGDEVRALHGAGLAGLVDYRARFYRDRPPGLSAAPGPLRDLLEGLLAPEAARLSAAAALGSPWLAAAAAVALANPARGVLAQRRAERAARAALVAVADGAARRRVRAELRDAPGLPPGCAALGELAAAADRAREPRLAAALRALHATPDLVLVHRPFALEALATLGPGDRAASALTRRAAAPAPRRAASSQDLARLAGGAGDPGPAAPPAVGRRNAPGADGGRGAISMDGTYSGLVGIFADDGGDLSDASLHGLAAFEDRAGDADRATCCPMMMMARWWWLAPVALAAASASEVCDADVVAAASCPRGAELLRRAKARRLPLAVTMLWATCPERPPADDDDELARYKVADPARYAKLKRRRDREPDLGRKRPDPGWCLRGGGDGRRRLLNGGFAQLRDDEPRLVAALGQACLLRRATNGTVPLVVLARNVAPAASERLCEAGVVVVDAARLFGSNPYNAWRPVTAAAARAEKRTVSGYVQDRKDGAMTYHKFAVWRLGCFFDAVLQIDLDATVLEDPRPFAASHAAITATGAVVAEEENAKRDFVGMRTHLVLLKPDEHIFDALLAKARTGDYVAMTNTDQDVLEAYFCPGPRQWVGEPNPPNRPPDDKQPADGVCDVDRGGARGFANVHPAPGRLYRENALVSDLKHMHLRGGYRHPHVVQDRTMPAIAPAVKSQYEIERDERIKRNEAFLVSLGLGKDGAAKLKAPKKASAPRTPRAKKVRGPRRTSSRLSGGAAPVERLSYDESHFDETPRPKKRARRGPKAVDYMTDAERAMLGEFDMDAFEEFLTDEHPISEDNRRQVMRQAEKLVSGQGVRYDSPTYGWDEGVVFRKGEPVTMSSDIIQVIADARDFEDEHGRDHGNGWLLNHPLRKLLIFQTHVARGEAAEAA</sequence>
<gene>
    <name evidence="5" type="ORF">AURANDRAFT_63410</name>
</gene>
<dbReference type="GO" id="GO:0035556">
    <property type="term" value="P:intracellular signal transduction"/>
    <property type="evidence" value="ECO:0007669"/>
    <property type="project" value="TreeGrafter"/>
</dbReference>
<evidence type="ECO:0000256" key="2">
    <source>
        <dbReference type="ARBA" id="ARBA00022840"/>
    </source>
</evidence>
<feature type="region of interest" description="Disordered" evidence="3">
    <location>
        <begin position="901"/>
        <end position="962"/>
    </location>
</feature>
<dbReference type="GeneID" id="20224319"/>
<dbReference type="PROSITE" id="PS50011">
    <property type="entry name" value="PROTEIN_KINASE_DOM"/>
    <property type="match status" value="1"/>
</dbReference>
<dbReference type="SMART" id="SM00220">
    <property type="entry name" value="S_TKc"/>
    <property type="match status" value="1"/>
</dbReference>
<dbReference type="InterPro" id="IPR008271">
    <property type="entry name" value="Ser/Thr_kinase_AS"/>
</dbReference>
<keyword evidence="1" id="KW-0547">Nucleotide-binding</keyword>
<dbReference type="Proteomes" id="UP000002729">
    <property type="component" value="Unassembled WGS sequence"/>
</dbReference>
<name>F0Y6V0_AURAN</name>
<feature type="compositionally biased region" description="Low complexity" evidence="3">
    <location>
        <begin position="374"/>
        <end position="395"/>
    </location>
</feature>
<dbReference type="InterPro" id="IPR029044">
    <property type="entry name" value="Nucleotide-diphossugar_trans"/>
</dbReference>
<dbReference type="GO" id="GO:0005737">
    <property type="term" value="C:cytoplasm"/>
    <property type="evidence" value="ECO:0007669"/>
    <property type="project" value="TreeGrafter"/>
</dbReference>
<dbReference type="AlphaFoldDB" id="F0Y6V0"/>
<dbReference type="Pfam" id="PF00069">
    <property type="entry name" value="Pkinase"/>
    <property type="match status" value="1"/>
</dbReference>
<dbReference type="InParanoid" id="F0Y6V0"/>
<feature type="compositionally biased region" description="Basic residues" evidence="3">
    <location>
        <begin position="915"/>
        <end position="927"/>
    </location>
</feature>
<dbReference type="InterPro" id="IPR000719">
    <property type="entry name" value="Prot_kinase_dom"/>
</dbReference>
<dbReference type="Gene3D" id="3.30.200.20">
    <property type="entry name" value="Phosphorylase Kinase, domain 1"/>
    <property type="match status" value="1"/>
</dbReference>
<dbReference type="Gene3D" id="3.90.550.10">
    <property type="entry name" value="Spore Coat Polysaccharide Biosynthesis Protein SpsA, Chain A"/>
    <property type="match status" value="1"/>
</dbReference>
<dbReference type="PANTHER" id="PTHR24346:SF30">
    <property type="entry name" value="MATERNAL EMBRYONIC LEUCINE ZIPPER KINASE"/>
    <property type="match status" value="1"/>
</dbReference>
<dbReference type="GO" id="GO:0004674">
    <property type="term" value="F:protein serine/threonine kinase activity"/>
    <property type="evidence" value="ECO:0007669"/>
    <property type="project" value="TreeGrafter"/>
</dbReference>
<dbReference type="InterPro" id="IPR011009">
    <property type="entry name" value="Kinase-like_dom_sf"/>
</dbReference>
<keyword evidence="6" id="KW-1185">Reference proteome</keyword>
<evidence type="ECO:0000313" key="5">
    <source>
        <dbReference type="EMBL" id="EGB08907.1"/>
    </source>
</evidence>
<feature type="region of interest" description="Disordered" evidence="3">
    <location>
        <begin position="374"/>
        <end position="421"/>
    </location>
</feature>
<dbReference type="PROSITE" id="PS00108">
    <property type="entry name" value="PROTEIN_KINASE_ST"/>
    <property type="match status" value="1"/>
</dbReference>
<evidence type="ECO:0000256" key="3">
    <source>
        <dbReference type="SAM" id="MobiDB-lite"/>
    </source>
</evidence>
<dbReference type="EMBL" id="GL833126">
    <property type="protein sequence ID" value="EGB08907.1"/>
    <property type="molecule type" value="Genomic_DNA"/>
</dbReference>
<organism evidence="6">
    <name type="scientific">Aureococcus anophagefferens</name>
    <name type="common">Harmful bloom alga</name>
    <dbReference type="NCBI Taxonomy" id="44056"/>
    <lineage>
        <taxon>Eukaryota</taxon>
        <taxon>Sar</taxon>
        <taxon>Stramenopiles</taxon>
        <taxon>Ochrophyta</taxon>
        <taxon>Pelagophyceae</taxon>
        <taxon>Pelagomonadales</taxon>
        <taxon>Pelagomonadaceae</taxon>
        <taxon>Aureococcus</taxon>
    </lineage>
</organism>
<dbReference type="Gene3D" id="1.10.510.10">
    <property type="entry name" value="Transferase(Phosphotransferase) domain 1"/>
    <property type="match status" value="1"/>
</dbReference>
<dbReference type="eggNOG" id="KOG0032">
    <property type="taxonomic scope" value="Eukaryota"/>
</dbReference>
<evidence type="ECO:0000256" key="1">
    <source>
        <dbReference type="ARBA" id="ARBA00022741"/>
    </source>
</evidence>
<dbReference type="PANTHER" id="PTHR24346">
    <property type="entry name" value="MAP/MICROTUBULE AFFINITY-REGULATING KINASE"/>
    <property type="match status" value="1"/>
</dbReference>
<feature type="compositionally biased region" description="Low complexity" evidence="3">
    <location>
        <begin position="407"/>
        <end position="416"/>
    </location>
</feature>
<reference evidence="5 6" key="1">
    <citation type="journal article" date="2011" name="Proc. Natl. Acad. Sci. U.S.A.">
        <title>Niche of harmful alga Aureococcus anophagefferens revealed through ecogenomics.</title>
        <authorList>
            <person name="Gobler C.J."/>
            <person name="Berry D.L."/>
            <person name="Dyhrman S.T."/>
            <person name="Wilhelm S.W."/>
            <person name="Salamov A."/>
            <person name="Lobanov A.V."/>
            <person name="Zhang Y."/>
            <person name="Collier J.L."/>
            <person name="Wurch L.L."/>
            <person name="Kustka A.B."/>
            <person name="Dill B.D."/>
            <person name="Shah M."/>
            <person name="VerBerkmoes N.C."/>
            <person name="Kuo A."/>
            <person name="Terry A."/>
            <person name="Pangilinan J."/>
            <person name="Lindquist E.A."/>
            <person name="Lucas S."/>
            <person name="Paulsen I.T."/>
            <person name="Hattenrath-Lehmann T.K."/>
            <person name="Talmage S.C."/>
            <person name="Walker E.A."/>
            <person name="Koch F."/>
            <person name="Burson A.M."/>
            <person name="Marcoval M.A."/>
            <person name="Tang Y.Z."/>
            <person name="Lecleir G.R."/>
            <person name="Coyne K.J."/>
            <person name="Berg G.M."/>
            <person name="Bertrand E.M."/>
            <person name="Saito M.A."/>
            <person name="Gladyshev V.N."/>
            <person name="Grigoriev I.V."/>
        </authorList>
    </citation>
    <scope>NUCLEOTIDE SEQUENCE [LARGE SCALE GENOMIC DNA]</scope>
    <source>
        <strain evidence="6">CCMP 1984</strain>
    </source>
</reference>